<protein>
    <submittedName>
        <fullName evidence="8">Sigma-70 family RNA polymerase sigma factor</fullName>
    </submittedName>
</protein>
<dbReference type="InterPro" id="IPR013249">
    <property type="entry name" value="RNA_pol_sigma70_r4_t2"/>
</dbReference>
<reference evidence="8 9" key="1">
    <citation type="submission" date="2019-11" db="EMBL/GenBank/DDBJ databases">
        <title>Whole-genome sequence of Rhodoplanes serenus DSM 18633, type strain.</title>
        <authorList>
            <person name="Kyndt J.A."/>
            <person name="Meyer T.E."/>
        </authorList>
    </citation>
    <scope>NUCLEOTIDE SEQUENCE [LARGE SCALE GENOMIC DNA]</scope>
    <source>
        <strain evidence="8 9">DSM 18633</strain>
    </source>
</reference>
<dbReference type="InterPro" id="IPR039425">
    <property type="entry name" value="RNA_pol_sigma-70-like"/>
</dbReference>
<evidence type="ECO:0000256" key="4">
    <source>
        <dbReference type="ARBA" id="ARBA00023125"/>
    </source>
</evidence>
<accession>A0A327K3Z0</accession>
<gene>
    <name evidence="8" type="ORF">GJ689_20835</name>
</gene>
<evidence type="ECO:0000313" key="8">
    <source>
        <dbReference type="EMBL" id="MTW18650.1"/>
    </source>
</evidence>
<dbReference type="Gene3D" id="1.10.1740.10">
    <property type="match status" value="1"/>
</dbReference>
<evidence type="ECO:0000259" key="6">
    <source>
        <dbReference type="Pfam" id="PF04542"/>
    </source>
</evidence>
<dbReference type="RefSeq" id="WP_111385443.1">
    <property type="nucleotide sequence ID" value="NZ_NPEW01000100.1"/>
</dbReference>
<keyword evidence="5" id="KW-0804">Transcription</keyword>
<keyword evidence="4" id="KW-0238">DNA-binding</keyword>
<dbReference type="Pfam" id="PF08281">
    <property type="entry name" value="Sigma70_r4_2"/>
    <property type="match status" value="1"/>
</dbReference>
<dbReference type="Proteomes" id="UP000438991">
    <property type="component" value="Unassembled WGS sequence"/>
</dbReference>
<proteinExistence type="inferred from homology"/>
<evidence type="ECO:0000256" key="5">
    <source>
        <dbReference type="ARBA" id="ARBA00023163"/>
    </source>
</evidence>
<dbReference type="AlphaFoldDB" id="A0A327K3Z0"/>
<evidence type="ECO:0000259" key="7">
    <source>
        <dbReference type="Pfam" id="PF08281"/>
    </source>
</evidence>
<evidence type="ECO:0000256" key="3">
    <source>
        <dbReference type="ARBA" id="ARBA00023082"/>
    </source>
</evidence>
<dbReference type="GO" id="GO:0003677">
    <property type="term" value="F:DNA binding"/>
    <property type="evidence" value="ECO:0007669"/>
    <property type="project" value="UniProtKB-KW"/>
</dbReference>
<dbReference type="NCBIfam" id="TIGR02937">
    <property type="entry name" value="sigma70-ECF"/>
    <property type="match status" value="1"/>
</dbReference>
<comment type="caution">
    <text evidence="8">The sequence shown here is derived from an EMBL/GenBank/DDBJ whole genome shotgun (WGS) entry which is preliminary data.</text>
</comment>
<dbReference type="NCBIfam" id="NF009191">
    <property type="entry name" value="PRK12539.1"/>
    <property type="match status" value="1"/>
</dbReference>
<feature type="domain" description="RNA polymerase sigma factor 70 region 4 type 2" evidence="7">
    <location>
        <begin position="124"/>
        <end position="175"/>
    </location>
</feature>
<dbReference type="InterPro" id="IPR013324">
    <property type="entry name" value="RNA_pol_sigma_r3/r4-like"/>
</dbReference>
<dbReference type="Gene3D" id="1.10.10.10">
    <property type="entry name" value="Winged helix-like DNA-binding domain superfamily/Winged helix DNA-binding domain"/>
    <property type="match status" value="1"/>
</dbReference>
<dbReference type="InterPro" id="IPR036388">
    <property type="entry name" value="WH-like_DNA-bd_sf"/>
</dbReference>
<dbReference type="EMBL" id="WNKV01000018">
    <property type="protein sequence ID" value="MTW18650.1"/>
    <property type="molecule type" value="Genomic_DNA"/>
</dbReference>
<dbReference type="PANTHER" id="PTHR43133">
    <property type="entry name" value="RNA POLYMERASE ECF-TYPE SIGMA FACTO"/>
    <property type="match status" value="1"/>
</dbReference>
<evidence type="ECO:0000313" key="9">
    <source>
        <dbReference type="Proteomes" id="UP000438991"/>
    </source>
</evidence>
<dbReference type="SUPFAM" id="SSF88659">
    <property type="entry name" value="Sigma3 and sigma4 domains of RNA polymerase sigma factors"/>
    <property type="match status" value="1"/>
</dbReference>
<dbReference type="GO" id="GO:0016987">
    <property type="term" value="F:sigma factor activity"/>
    <property type="evidence" value="ECO:0007669"/>
    <property type="project" value="UniProtKB-KW"/>
</dbReference>
<dbReference type="InterPro" id="IPR007627">
    <property type="entry name" value="RNA_pol_sigma70_r2"/>
</dbReference>
<dbReference type="InterPro" id="IPR013325">
    <property type="entry name" value="RNA_pol_sigma_r2"/>
</dbReference>
<sequence length="185" mass="20323">MHPIESELKALMVASLAGDARAHRDLLRKLSGYLRGYYRGRLTRMGRGVSEAEDLVQEALMAIHVGRHTYDTAELLTPWVHAIARYKLLDFLRRTRVSATNVALDYAEEVVAVDDSASTESALDLGRLLTTLPARMREAIQMVKIDGLSVAEAATRSGASESAIKVNIHRGLKALSAAISRERTP</sequence>
<evidence type="ECO:0000256" key="1">
    <source>
        <dbReference type="ARBA" id="ARBA00010641"/>
    </source>
</evidence>
<dbReference type="GO" id="GO:0006352">
    <property type="term" value="P:DNA-templated transcription initiation"/>
    <property type="evidence" value="ECO:0007669"/>
    <property type="project" value="InterPro"/>
</dbReference>
<keyword evidence="3" id="KW-0731">Sigma factor</keyword>
<comment type="similarity">
    <text evidence="1">Belongs to the sigma-70 factor family. ECF subfamily.</text>
</comment>
<evidence type="ECO:0000256" key="2">
    <source>
        <dbReference type="ARBA" id="ARBA00023015"/>
    </source>
</evidence>
<name>A0A327K3Z0_9BRAD</name>
<dbReference type="InterPro" id="IPR014284">
    <property type="entry name" value="RNA_pol_sigma-70_dom"/>
</dbReference>
<dbReference type="SUPFAM" id="SSF88946">
    <property type="entry name" value="Sigma2 domain of RNA polymerase sigma factors"/>
    <property type="match status" value="1"/>
</dbReference>
<keyword evidence="2" id="KW-0805">Transcription regulation</keyword>
<dbReference type="PANTHER" id="PTHR43133:SF58">
    <property type="entry name" value="ECF RNA POLYMERASE SIGMA FACTOR SIGD"/>
    <property type="match status" value="1"/>
</dbReference>
<dbReference type="Pfam" id="PF04542">
    <property type="entry name" value="Sigma70_r2"/>
    <property type="match status" value="1"/>
</dbReference>
<feature type="domain" description="RNA polymerase sigma-70 region 2" evidence="6">
    <location>
        <begin position="32"/>
        <end position="96"/>
    </location>
</feature>
<organism evidence="8 9">
    <name type="scientific">Rhodoplanes serenus</name>
    <dbReference type="NCBI Taxonomy" id="200615"/>
    <lineage>
        <taxon>Bacteria</taxon>
        <taxon>Pseudomonadati</taxon>
        <taxon>Pseudomonadota</taxon>
        <taxon>Alphaproteobacteria</taxon>
        <taxon>Hyphomicrobiales</taxon>
        <taxon>Nitrobacteraceae</taxon>
        <taxon>Rhodoplanes</taxon>
    </lineage>
</organism>